<evidence type="ECO:0000256" key="1">
    <source>
        <dbReference type="ARBA" id="ARBA00022860"/>
    </source>
</evidence>
<protein>
    <recommendedName>
        <fullName evidence="7">DUF4005 domain-containing protein</fullName>
    </recommendedName>
</protein>
<organism evidence="5 6">
    <name type="scientific">Kalanchoe fedtschenkoi</name>
    <name type="common">Lavender scallops</name>
    <name type="synonym">South American air plant</name>
    <dbReference type="NCBI Taxonomy" id="63787"/>
    <lineage>
        <taxon>Eukaryota</taxon>
        <taxon>Viridiplantae</taxon>
        <taxon>Streptophyta</taxon>
        <taxon>Embryophyta</taxon>
        <taxon>Tracheophyta</taxon>
        <taxon>Spermatophyta</taxon>
        <taxon>Magnoliopsida</taxon>
        <taxon>eudicotyledons</taxon>
        <taxon>Gunneridae</taxon>
        <taxon>Pentapetalae</taxon>
        <taxon>Saxifragales</taxon>
        <taxon>Crassulaceae</taxon>
        <taxon>Kalanchoe</taxon>
    </lineage>
</organism>
<dbReference type="SMART" id="SM00015">
    <property type="entry name" value="IQ"/>
    <property type="match status" value="2"/>
</dbReference>
<dbReference type="CDD" id="cd23767">
    <property type="entry name" value="IQCD"/>
    <property type="match status" value="1"/>
</dbReference>
<feature type="compositionally biased region" description="Basic residues" evidence="4">
    <location>
        <begin position="251"/>
        <end position="260"/>
    </location>
</feature>
<accession>A0A7N0UVL8</accession>
<keyword evidence="1" id="KW-0112">Calmodulin-binding</keyword>
<dbReference type="SUPFAM" id="SSF52540">
    <property type="entry name" value="P-loop containing nucleoside triphosphate hydrolases"/>
    <property type="match status" value="1"/>
</dbReference>
<evidence type="ECO:0000313" key="6">
    <source>
        <dbReference type="Proteomes" id="UP000594263"/>
    </source>
</evidence>
<feature type="region of interest" description="Disordered" evidence="4">
    <location>
        <begin position="162"/>
        <end position="197"/>
    </location>
</feature>
<dbReference type="PANTHER" id="PTHR32295">
    <property type="entry name" value="IQ-DOMAIN 5-RELATED"/>
    <property type="match status" value="1"/>
</dbReference>
<evidence type="ECO:0000256" key="4">
    <source>
        <dbReference type="SAM" id="MobiDB-lite"/>
    </source>
</evidence>
<dbReference type="AlphaFoldDB" id="A0A7N0UVL8"/>
<feature type="compositionally biased region" description="Polar residues" evidence="4">
    <location>
        <begin position="163"/>
        <end position="174"/>
    </location>
</feature>
<dbReference type="PANTHER" id="PTHR32295:SF10">
    <property type="entry name" value="PROTEIN IQ-DOMAIN 25"/>
    <property type="match status" value="1"/>
</dbReference>
<dbReference type="Pfam" id="PF00612">
    <property type="entry name" value="IQ"/>
    <property type="match status" value="2"/>
</dbReference>
<comment type="function">
    <text evidence="3">May be involved in cooperative interactions with calmodulins or calmodulin-like proteins. Recruits calmodulin proteins to microtubules, thus being a potential scaffold in cellular signaling and trafficking. May associate with nucleic acids and regulate gene expression at the transcriptional or post-transcriptional level.</text>
</comment>
<dbReference type="Gene3D" id="1.20.5.190">
    <property type="match status" value="1"/>
</dbReference>
<dbReference type="InterPro" id="IPR000048">
    <property type="entry name" value="IQ_motif_EF-hand-BS"/>
</dbReference>
<dbReference type="Gramene" id="Kaladp0085s0117.1.v1.1">
    <property type="protein sequence ID" value="Kaladp0085s0117.1.v1.1"/>
    <property type="gene ID" value="Kaladp0085s0117.v1.1"/>
</dbReference>
<name>A0A7N0UVL8_KALFE</name>
<comment type="similarity">
    <text evidence="2">Belongs to the IQD family.</text>
</comment>
<proteinExistence type="inferred from homology"/>
<evidence type="ECO:0008006" key="7">
    <source>
        <dbReference type="Google" id="ProtNLM"/>
    </source>
</evidence>
<dbReference type="Proteomes" id="UP000594263">
    <property type="component" value="Unplaced"/>
</dbReference>
<evidence type="ECO:0000256" key="2">
    <source>
        <dbReference type="ARBA" id="ARBA00024341"/>
    </source>
</evidence>
<reference evidence="5" key="1">
    <citation type="submission" date="2021-01" db="UniProtKB">
        <authorList>
            <consortium name="EnsemblPlants"/>
        </authorList>
    </citation>
    <scope>IDENTIFICATION</scope>
</reference>
<dbReference type="InterPro" id="IPR027417">
    <property type="entry name" value="P-loop_NTPase"/>
</dbReference>
<keyword evidence="6" id="KW-1185">Reference proteome</keyword>
<dbReference type="PROSITE" id="PS50096">
    <property type="entry name" value="IQ"/>
    <property type="match status" value="2"/>
</dbReference>
<dbReference type="EnsemblPlants" id="Kaladp0085s0117.1.v1.1">
    <property type="protein sequence ID" value="Kaladp0085s0117.1.v1.1"/>
    <property type="gene ID" value="Kaladp0085s0117.v1.1"/>
</dbReference>
<feature type="region of interest" description="Disordered" evidence="4">
    <location>
        <begin position="246"/>
        <end position="272"/>
    </location>
</feature>
<dbReference type="GO" id="GO:0005516">
    <property type="term" value="F:calmodulin binding"/>
    <property type="evidence" value="ECO:0007669"/>
    <property type="project" value="UniProtKB-KW"/>
</dbReference>
<evidence type="ECO:0000256" key="3">
    <source>
        <dbReference type="ARBA" id="ARBA00045534"/>
    </source>
</evidence>
<feature type="compositionally biased region" description="Basic residues" evidence="4">
    <location>
        <begin position="185"/>
        <end position="195"/>
    </location>
</feature>
<sequence length="294" mass="32845">MGRASRWLKGLFGLKKDRESARLTGGLCHNPATIPPNLSPAEAAWLRSCFADKQEHSKHATMLAAQKTAVPVVKLLTTASRNRKAAEETYAAAAVRIQSVFRGYLARKALRALRGLVKVQAAVRGFLVRKQAKATLHSMQALIRAQATVRFHKRRSLDKHYSRNSLDNLETTESPKIVEMDTGSRRPRPRSRSRSRCSNLSISESIINEQCQYYYDYQSSAASCSGWSGRPDEWNRPRAEGYMGNTQSFRAKVRRSHSAPRGRPGPDGGGLLGAEEEEVVSFKNAVMFKLKLDR</sequence>
<evidence type="ECO:0000313" key="5">
    <source>
        <dbReference type="EnsemblPlants" id="Kaladp0085s0117.1.v1.1"/>
    </source>
</evidence>